<name>A0A6P7MB72_BETSP</name>
<dbReference type="CTD" id="54680"/>
<feature type="compositionally biased region" description="Basic and acidic residues" evidence="14">
    <location>
        <begin position="314"/>
        <end position="332"/>
    </location>
</feature>
<dbReference type="InParanoid" id="A0A6P7MB72"/>
<comment type="function">
    <text evidence="8">Required for box C/D snoRNAs accumulation involved in snoRNA processing, snoRNA transport to the nucleolus and ribosome biogenesis.</text>
</comment>
<feature type="region of interest" description="Disordered" evidence="14">
    <location>
        <begin position="279"/>
        <end position="376"/>
    </location>
</feature>
<keyword evidence="2" id="KW-0690">Ribosome biogenesis</keyword>
<reference evidence="17" key="1">
    <citation type="submission" date="2025-08" db="UniProtKB">
        <authorList>
            <consortium name="RefSeq"/>
        </authorList>
    </citation>
    <scope>IDENTIFICATION</scope>
</reference>
<evidence type="ECO:0000256" key="13">
    <source>
        <dbReference type="PROSITE-ProRule" id="PRU00453"/>
    </source>
</evidence>
<keyword evidence="1" id="KW-1017">Isopeptide bond</keyword>
<dbReference type="GO" id="GO:0008270">
    <property type="term" value="F:zinc ion binding"/>
    <property type="evidence" value="ECO:0007669"/>
    <property type="project" value="UniProtKB-UniRule"/>
</dbReference>
<gene>
    <name evidence="17" type="primary">znhit6</name>
</gene>
<evidence type="ECO:0000256" key="1">
    <source>
        <dbReference type="ARBA" id="ARBA00022499"/>
    </source>
</evidence>
<proteinExistence type="inferred from homology"/>
<evidence type="ECO:0000256" key="2">
    <source>
        <dbReference type="ARBA" id="ARBA00022517"/>
    </source>
</evidence>
<keyword evidence="7" id="KW-0832">Ubl conjugation</keyword>
<keyword evidence="3" id="KW-0597">Phosphoprotein</keyword>
<evidence type="ECO:0000256" key="3">
    <source>
        <dbReference type="ARBA" id="ARBA00022553"/>
    </source>
</evidence>
<dbReference type="KEGG" id="bspl:114853821"/>
<evidence type="ECO:0000256" key="11">
    <source>
        <dbReference type="ARBA" id="ARBA00068630"/>
    </source>
</evidence>
<dbReference type="InterPro" id="IPR007529">
    <property type="entry name" value="Znf_HIT"/>
</dbReference>
<feature type="compositionally biased region" description="Acidic residues" evidence="14">
    <location>
        <begin position="333"/>
        <end position="347"/>
    </location>
</feature>
<evidence type="ECO:0000313" key="16">
    <source>
        <dbReference type="Proteomes" id="UP000515150"/>
    </source>
</evidence>
<evidence type="ECO:0000256" key="6">
    <source>
        <dbReference type="ARBA" id="ARBA00022833"/>
    </source>
</evidence>
<accession>A0A6P7MB72</accession>
<dbReference type="RefSeq" id="XP_029003463.1">
    <property type="nucleotide sequence ID" value="XM_029147630.3"/>
</dbReference>
<dbReference type="FunFam" id="3.30.60.190:FF:000001">
    <property type="entry name" value="box C/D snoRNA protein 1"/>
    <property type="match status" value="1"/>
</dbReference>
<evidence type="ECO:0000256" key="5">
    <source>
        <dbReference type="ARBA" id="ARBA00022771"/>
    </source>
</evidence>
<dbReference type="GO" id="GO:0048254">
    <property type="term" value="P:snoRNA localization"/>
    <property type="evidence" value="ECO:0007669"/>
    <property type="project" value="TreeGrafter"/>
</dbReference>
<evidence type="ECO:0000256" key="10">
    <source>
        <dbReference type="ARBA" id="ARBA00061949"/>
    </source>
</evidence>
<keyword evidence="16" id="KW-1185">Reference proteome</keyword>
<dbReference type="SUPFAM" id="SSF144232">
    <property type="entry name" value="HIT/MYND zinc finger-like"/>
    <property type="match status" value="1"/>
</dbReference>
<protein>
    <recommendedName>
        <fullName evidence="11">Box C/D snoRNA protein 1</fullName>
    </recommendedName>
    <alternativeName>
        <fullName evidence="12">Zinc finger HIT domain-containing protein 6</fullName>
    </alternativeName>
</protein>
<evidence type="ECO:0000256" key="7">
    <source>
        <dbReference type="ARBA" id="ARBA00022843"/>
    </source>
</evidence>
<dbReference type="PANTHER" id="PTHR13483">
    <property type="entry name" value="BOX C_D SNORNA PROTEIN 1-RELATED"/>
    <property type="match status" value="1"/>
</dbReference>
<organism evidence="16 17">
    <name type="scientific">Betta splendens</name>
    <name type="common">Siamese fighting fish</name>
    <dbReference type="NCBI Taxonomy" id="158456"/>
    <lineage>
        <taxon>Eukaryota</taxon>
        <taxon>Metazoa</taxon>
        <taxon>Chordata</taxon>
        <taxon>Craniata</taxon>
        <taxon>Vertebrata</taxon>
        <taxon>Euteleostomi</taxon>
        <taxon>Actinopterygii</taxon>
        <taxon>Neopterygii</taxon>
        <taxon>Teleostei</taxon>
        <taxon>Neoteleostei</taxon>
        <taxon>Acanthomorphata</taxon>
        <taxon>Anabantaria</taxon>
        <taxon>Anabantiformes</taxon>
        <taxon>Anabantoidei</taxon>
        <taxon>Osphronemidae</taxon>
        <taxon>Betta</taxon>
    </lineage>
</organism>
<feature type="domain" description="HIT-type" evidence="15">
    <location>
        <begin position="29"/>
        <end position="63"/>
    </location>
</feature>
<evidence type="ECO:0000256" key="14">
    <source>
        <dbReference type="SAM" id="MobiDB-lite"/>
    </source>
</evidence>
<dbReference type="CDD" id="cd23023">
    <property type="entry name" value="zf-HIT_BCD1"/>
    <property type="match status" value="1"/>
</dbReference>
<dbReference type="GO" id="GO:0005634">
    <property type="term" value="C:nucleus"/>
    <property type="evidence" value="ECO:0007669"/>
    <property type="project" value="TreeGrafter"/>
</dbReference>
<dbReference type="InterPro" id="IPR051639">
    <property type="entry name" value="BCD1"/>
</dbReference>
<dbReference type="GO" id="GO:0000463">
    <property type="term" value="P:maturation of LSU-rRNA from tricistronic rRNA transcript (SSU-rRNA, 5.8S rRNA, LSU-rRNA)"/>
    <property type="evidence" value="ECO:0007669"/>
    <property type="project" value="TreeGrafter"/>
</dbReference>
<evidence type="ECO:0000256" key="12">
    <source>
        <dbReference type="ARBA" id="ARBA00077531"/>
    </source>
</evidence>
<feature type="compositionally biased region" description="Polar residues" evidence="14">
    <location>
        <begin position="290"/>
        <end position="300"/>
    </location>
</feature>
<keyword evidence="6" id="KW-0862">Zinc</keyword>
<dbReference type="InterPro" id="IPR057721">
    <property type="entry name" value="BCD1_alpha/beta"/>
</dbReference>
<evidence type="ECO:0000256" key="8">
    <source>
        <dbReference type="ARBA" id="ARBA00049598"/>
    </source>
</evidence>
<evidence type="ECO:0000256" key="9">
    <source>
        <dbReference type="ARBA" id="ARBA00049654"/>
    </source>
</evidence>
<feature type="compositionally biased region" description="Basic and acidic residues" evidence="14">
    <location>
        <begin position="348"/>
        <end position="360"/>
    </location>
</feature>
<dbReference type="Proteomes" id="UP000515150">
    <property type="component" value="Chromosome 4"/>
</dbReference>
<comment type="similarity">
    <text evidence="9">Belongs to the BCD1 family.</text>
</comment>
<dbReference type="PANTHER" id="PTHR13483:SF3">
    <property type="entry name" value="BOX C_D SNORNA PROTEIN 1"/>
    <property type="match status" value="1"/>
</dbReference>
<dbReference type="GeneID" id="114853821"/>
<dbReference type="GO" id="GO:0000492">
    <property type="term" value="P:box C/D snoRNP assembly"/>
    <property type="evidence" value="ECO:0007669"/>
    <property type="project" value="TreeGrafter"/>
</dbReference>
<dbReference type="GO" id="GO:0070761">
    <property type="term" value="C:pre-snoRNP complex"/>
    <property type="evidence" value="ECO:0007669"/>
    <property type="project" value="TreeGrafter"/>
</dbReference>
<dbReference type="OrthoDB" id="272357at2759"/>
<evidence type="ECO:0000313" key="17">
    <source>
        <dbReference type="RefSeq" id="XP_029003463.1"/>
    </source>
</evidence>
<keyword evidence="4" id="KW-0479">Metal-binding</keyword>
<dbReference type="Pfam" id="PF04438">
    <property type="entry name" value="zf-HIT"/>
    <property type="match status" value="1"/>
</dbReference>
<comment type="subunit">
    <text evidence="10">Interacts with FBL, SNU13, NOP58, NUFIP1, RUVBL1, RUVBL2 and TAF9. Interacts (via HIT-type zinc finger) with the RUVBL1/RUVBL2 complex in the presence of ADP.</text>
</comment>
<evidence type="ECO:0000259" key="15">
    <source>
        <dbReference type="PROSITE" id="PS51083"/>
    </source>
</evidence>
<dbReference type="PROSITE" id="PS51083">
    <property type="entry name" value="ZF_HIT"/>
    <property type="match status" value="1"/>
</dbReference>
<keyword evidence="5 13" id="KW-0863">Zinc-finger</keyword>
<sequence>MSAVESLVEDSGQEGEQKGTKRKISLLNCGVCGSEEAKYRCPACLTHSCSLLCVNRHKKDSGCTGVRDKTAFVTLSHFDEMTLLNDYRLLEDTGRFADGATRDRLVQTPHTTLKAKKLRSCASRMNITLSLLPITFTKSRENSTVFTKDKQFMWHLKLIFPQSSTEFSQRRVSDKQTLKHILRSYIHPTESDPVTRQKLRIYVQAPPDHVKVFMKAEGRKANSVRYHELDMEKSLRDNLSYKTLIEYPVLYVVLREHWEEYPLKGRAEPVSACCTFTTETGGVDRENDVKQVSTSLQGSHTPGGVNIWMGTSETRSEIDKPQQKGAKRKAEGEELEEGELTDSSEEENDKHVTPDNKSCDQARSPATEPEVVKDEVGDDMDINVDEGVIRRSDGSTDQCIKENVIAFADDTSAVTESAEVSVSKENAAKESELVCIHQCQDENESANAADSCG</sequence>
<evidence type="ECO:0000256" key="4">
    <source>
        <dbReference type="ARBA" id="ARBA00022723"/>
    </source>
</evidence>
<dbReference type="Gene3D" id="3.30.60.190">
    <property type="match status" value="1"/>
</dbReference>
<dbReference type="AlphaFoldDB" id="A0A6P7MB72"/>
<dbReference type="Pfam" id="PF25790">
    <property type="entry name" value="BCD1"/>
    <property type="match status" value="1"/>
</dbReference>